<name>A0ABY6HYA7_9ARCH</name>
<keyword evidence="2" id="KW-1185">Reference proteome</keyword>
<dbReference type="Gene3D" id="3.40.50.300">
    <property type="entry name" value="P-loop containing nucleotide triphosphate hydrolases"/>
    <property type="match status" value="1"/>
</dbReference>
<organism evidence="1 2">
    <name type="scientific">Candidatus Lokiarchaeum ossiferum</name>
    <dbReference type="NCBI Taxonomy" id="2951803"/>
    <lineage>
        <taxon>Archaea</taxon>
        <taxon>Promethearchaeati</taxon>
        <taxon>Promethearchaeota</taxon>
        <taxon>Promethearchaeia</taxon>
        <taxon>Promethearchaeales</taxon>
        <taxon>Promethearchaeaceae</taxon>
        <taxon>Candidatus Lokiarchaeum</taxon>
    </lineage>
</organism>
<dbReference type="InterPro" id="IPR027417">
    <property type="entry name" value="P-loop_NTPase"/>
</dbReference>
<dbReference type="Proteomes" id="UP001208689">
    <property type="component" value="Chromosome"/>
</dbReference>
<evidence type="ECO:0000313" key="1">
    <source>
        <dbReference type="EMBL" id="UYP48495.1"/>
    </source>
</evidence>
<reference evidence="1" key="1">
    <citation type="submission" date="2022-09" db="EMBL/GenBank/DDBJ databases">
        <title>Actin cytoskeleton and complex cell architecture in an #Asgard archaeon.</title>
        <authorList>
            <person name="Ponce Toledo R.I."/>
            <person name="Schleper C."/>
            <person name="Rodrigues Oliveira T."/>
            <person name="Wollweber F."/>
            <person name="Xu J."/>
            <person name="Rittmann S."/>
            <person name="Klingl A."/>
            <person name="Pilhofer M."/>
        </authorList>
    </citation>
    <scope>NUCLEOTIDE SEQUENCE</scope>
    <source>
        <strain evidence="1">B-35</strain>
    </source>
</reference>
<evidence type="ECO:0008006" key="3">
    <source>
        <dbReference type="Google" id="ProtNLM"/>
    </source>
</evidence>
<protein>
    <recommendedName>
        <fullName evidence="3">AAA+ ATPase domain-containing protein</fullName>
    </recommendedName>
</protein>
<proteinExistence type="predicted"/>
<dbReference type="SUPFAM" id="SSF52540">
    <property type="entry name" value="P-loop containing nucleoside triphosphate hydrolases"/>
    <property type="match status" value="1"/>
</dbReference>
<dbReference type="EMBL" id="CP104013">
    <property type="protein sequence ID" value="UYP48495.1"/>
    <property type="molecule type" value="Genomic_DNA"/>
</dbReference>
<sequence>MISKSTALNKPLKNPSYTNGFIKLMSAHSYREELPSIIHINGENASGKSTLLREFIRYHLPISTQPIYIADNEGGLSPSILQNMFSSKNSLLERMYHFSCQSVQDLFQLIESLPMNKNVKKERPILIINSFSRILKSTIGSVSNYADYIHAVHTFSDILFPKISTLTTKGNFLIILIHHITFNPIYNSEVPYYADFIQMLQGSWISLKSTQYSPEKWIREITFSNIIKRTSKGKSQLQRVSKSRRYILDQGRFLIMTPNFKPDKYQAE</sequence>
<accession>A0ABY6HYA7</accession>
<gene>
    <name evidence="1" type="ORF">NEF87_004780</name>
</gene>
<evidence type="ECO:0000313" key="2">
    <source>
        <dbReference type="Proteomes" id="UP001208689"/>
    </source>
</evidence>